<feature type="compositionally biased region" description="Low complexity" evidence="1">
    <location>
        <begin position="113"/>
        <end position="128"/>
    </location>
</feature>
<feature type="region of interest" description="Disordered" evidence="1">
    <location>
        <begin position="99"/>
        <end position="190"/>
    </location>
</feature>
<dbReference type="STRING" id="389348.PNK_1023"/>
<organism evidence="3 4">
    <name type="scientific">Candidatus Protochlamydia naegleriophila</name>
    <dbReference type="NCBI Taxonomy" id="389348"/>
    <lineage>
        <taxon>Bacteria</taxon>
        <taxon>Pseudomonadati</taxon>
        <taxon>Chlamydiota</taxon>
        <taxon>Chlamydiia</taxon>
        <taxon>Parachlamydiales</taxon>
        <taxon>Parachlamydiaceae</taxon>
        <taxon>Candidatus Protochlamydia</taxon>
    </lineage>
</organism>
<feature type="compositionally biased region" description="Polar residues" evidence="1">
    <location>
        <begin position="160"/>
        <end position="172"/>
    </location>
</feature>
<evidence type="ECO:0000313" key="3">
    <source>
        <dbReference type="EMBL" id="CUI16646.1"/>
    </source>
</evidence>
<proteinExistence type="predicted"/>
<accession>A0A0U5JFX4</accession>
<feature type="compositionally biased region" description="Low complexity" evidence="1">
    <location>
        <begin position="181"/>
        <end position="190"/>
    </location>
</feature>
<sequence length="190" mass="20847">MKMLSKSVLASILSTLVAASAMAQCPSGGCPWGSYNRNYGGSGGYSNYSYPQQGYYNAPSRGFYGHDGDHFDHSSNNAYPYPYGGQTYYNDFEDHKGFDHPAGGYEQGYNRSGFQQDDYYQGGQQAYDNSPDRDYGFSEHPAGNQGYNYNNQSYGSNQSFNTASQGQGSSTYTNPMPAPTQPNTNNPNAR</sequence>
<reference evidence="4" key="1">
    <citation type="submission" date="2015-09" db="EMBL/GenBank/DDBJ databases">
        <authorList>
            <person name="Bertelli C."/>
        </authorList>
    </citation>
    <scope>NUCLEOTIDE SEQUENCE [LARGE SCALE GENOMIC DNA]</scope>
    <source>
        <strain evidence="4">KNic</strain>
    </source>
</reference>
<dbReference type="EMBL" id="LN879502">
    <property type="protein sequence ID" value="CUI16646.1"/>
    <property type="molecule type" value="Genomic_DNA"/>
</dbReference>
<feature type="compositionally biased region" description="Low complexity" evidence="1">
    <location>
        <begin position="143"/>
        <end position="159"/>
    </location>
</feature>
<keyword evidence="2" id="KW-0732">Signal</keyword>
<dbReference type="KEGG" id="pnl:PNK_1023"/>
<evidence type="ECO:0008006" key="5">
    <source>
        <dbReference type="Google" id="ProtNLM"/>
    </source>
</evidence>
<feature type="chain" id="PRO_5006860457" description="Secreted protein" evidence="2">
    <location>
        <begin position="24"/>
        <end position="190"/>
    </location>
</feature>
<dbReference type="RefSeq" id="WP_059060697.1">
    <property type="nucleotide sequence ID" value="NZ_LN879502.1"/>
</dbReference>
<name>A0A0U5JFX4_9BACT</name>
<keyword evidence="4" id="KW-1185">Reference proteome</keyword>
<evidence type="ECO:0000256" key="2">
    <source>
        <dbReference type="SAM" id="SignalP"/>
    </source>
</evidence>
<dbReference type="PATRIC" id="fig|389348.3.peg.1127"/>
<dbReference type="Proteomes" id="UP000069902">
    <property type="component" value="Chromosome cPNK"/>
</dbReference>
<evidence type="ECO:0000256" key="1">
    <source>
        <dbReference type="SAM" id="MobiDB-lite"/>
    </source>
</evidence>
<gene>
    <name evidence="3" type="ORF">PNK_1023</name>
</gene>
<feature type="signal peptide" evidence="2">
    <location>
        <begin position="1"/>
        <end position="23"/>
    </location>
</feature>
<protein>
    <recommendedName>
        <fullName evidence="5">Secreted protein</fullName>
    </recommendedName>
</protein>
<evidence type="ECO:0000313" key="4">
    <source>
        <dbReference type="Proteomes" id="UP000069902"/>
    </source>
</evidence>
<dbReference type="InParanoid" id="A0A0U5JFX4"/>
<dbReference type="AlphaFoldDB" id="A0A0U5JFX4"/>